<gene>
    <name evidence="1" type="ORF">DFQ08_102741</name>
</gene>
<dbReference type="Proteomes" id="UP000253436">
    <property type="component" value="Unassembled WGS sequence"/>
</dbReference>
<evidence type="ECO:0000313" key="1">
    <source>
        <dbReference type="EMBL" id="RCW92709.1"/>
    </source>
</evidence>
<dbReference type="RefSeq" id="WP_114309545.1">
    <property type="nucleotide sequence ID" value="NZ_QPJO01000002.1"/>
</dbReference>
<comment type="caution">
    <text evidence="1">The sequence shown here is derived from an EMBL/GenBank/DDBJ whole genome shotgun (WGS) entry which is preliminary data.</text>
</comment>
<evidence type="ECO:0000313" key="2">
    <source>
        <dbReference type="Proteomes" id="UP000253436"/>
    </source>
</evidence>
<proteinExistence type="predicted"/>
<reference evidence="1 2" key="1">
    <citation type="submission" date="2018-07" db="EMBL/GenBank/DDBJ databases">
        <title>Genomic Encyclopedia of Type Strains, Phase III (KMG-III): the genomes of soil and plant-associated and newly described type strains.</title>
        <authorList>
            <person name="Whitman W."/>
        </authorList>
    </citation>
    <scope>NUCLEOTIDE SEQUENCE [LARGE SCALE GENOMIC DNA]</scope>
    <source>
        <strain evidence="1 2">CECT 7958</strain>
    </source>
</reference>
<accession>A0A368ZIP3</accession>
<name>A0A368ZIP3_9FLAO</name>
<evidence type="ECO:0008006" key="3">
    <source>
        <dbReference type="Google" id="ProtNLM"/>
    </source>
</evidence>
<dbReference type="EMBL" id="QPJO01000002">
    <property type="protein sequence ID" value="RCW92709.1"/>
    <property type="molecule type" value="Genomic_DNA"/>
</dbReference>
<sequence>MNYLLYAFLGLLVFQSYAQQKDQDLRIKYGVMQTQIKAFQYDKGELIKQKHHVLTYDRYGNQVGFKTLNTAGDLITETRSYYSEDGQTKYDTIRDANEALKHLSIITRHRAQRYTQFLKISPKGDTLVQQLKYVDRNLNDSILFNIENKKRLTLQKWDYNDGGMLISKSWYDEKGRLKRQDEYTYHINGKCKKIRNKNRYIVGNQCKDKLTTIDKFSYHQKAELYGITLNYEKGGKRIITRNDMGLTESLEVVSKKGKRLAFMSFKYQMLND</sequence>
<keyword evidence="2" id="KW-1185">Reference proteome</keyword>
<organism evidence="1 2">
    <name type="scientific">Winogradskyella arenosi</name>
    <dbReference type="NCBI Taxonomy" id="533325"/>
    <lineage>
        <taxon>Bacteria</taxon>
        <taxon>Pseudomonadati</taxon>
        <taxon>Bacteroidota</taxon>
        <taxon>Flavobacteriia</taxon>
        <taxon>Flavobacteriales</taxon>
        <taxon>Flavobacteriaceae</taxon>
        <taxon>Winogradskyella</taxon>
    </lineage>
</organism>
<dbReference type="OrthoDB" id="9801814at2"/>
<dbReference type="AlphaFoldDB" id="A0A368ZIP3"/>
<protein>
    <recommendedName>
        <fullName evidence="3">YD repeat-containing protein</fullName>
    </recommendedName>
</protein>